<name>A0A4C1UL57_EUMVA</name>
<dbReference type="Proteomes" id="UP000299102">
    <property type="component" value="Unassembled WGS sequence"/>
</dbReference>
<protein>
    <submittedName>
        <fullName evidence="2">Uncharacterized protein</fullName>
    </submittedName>
</protein>
<evidence type="ECO:0000256" key="1">
    <source>
        <dbReference type="SAM" id="MobiDB-lite"/>
    </source>
</evidence>
<organism evidence="2 3">
    <name type="scientific">Eumeta variegata</name>
    <name type="common">Bagworm moth</name>
    <name type="synonym">Eumeta japonica</name>
    <dbReference type="NCBI Taxonomy" id="151549"/>
    <lineage>
        <taxon>Eukaryota</taxon>
        <taxon>Metazoa</taxon>
        <taxon>Ecdysozoa</taxon>
        <taxon>Arthropoda</taxon>
        <taxon>Hexapoda</taxon>
        <taxon>Insecta</taxon>
        <taxon>Pterygota</taxon>
        <taxon>Neoptera</taxon>
        <taxon>Endopterygota</taxon>
        <taxon>Lepidoptera</taxon>
        <taxon>Glossata</taxon>
        <taxon>Ditrysia</taxon>
        <taxon>Tineoidea</taxon>
        <taxon>Psychidae</taxon>
        <taxon>Oiketicinae</taxon>
        <taxon>Eumeta</taxon>
    </lineage>
</organism>
<gene>
    <name evidence="2" type="ORF">EVAR_18251_1</name>
</gene>
<reference evidence="2 3" key="1">
    <citation type="journal article" date="2019" name="Commun. Biol.">
        <title>The bagworm genome reveals a unique fibroin gene that provides high tensile strength.</title>
        <authorList>
            <person name="Kono N."/>
            <person name="Nakamura H."/>
            <person name="Ohtoshi R."/>
            <person name="Tomita M."/>
            <person name="Numata K."/>
            <person name="Arakawa K."/>
        </authorList>
    </citation>
    <scope>NUCLEOTIDE SEQUENCE [LARGE SCALE GENOMIC DNA]</scope>
</reference>
<accession>A0A4C1UL57</accession>
<proteinExistence type="predicted"/>
<sequence length="138" mass="15723">MVELEPTNEQANDQKVDNPCRSWTLETPEESPEKVAVQWWTTSSWYHTALGSNPAADLSYHCSIDPVGSDPSCYRQSTLEEYVKPSVPEIFLAPATAVVSGGSEIKKMWGRASAVEWEIIRKFYLKKQIFRVWKTLLK</sequence>
<comment type="caution">
    <text evidence="2">The sequence shown here is derived from an EMBL/GenBank/DDBJ whole genome shotgun (WGS) entry which is preliminary data.</text>
</comment>
<evidence type="ECO:0000313" key="2">
    <source>
        <dbReference type="EMBL" id="GBP26614.1"/>
    </source>
</evidence>
<keyword evidence="3" id="KW-1185">Reference proteome</keyword>
<feature type="region of interest" description="Disordered" evidence="1">
    <location>
        <begin position="1"/>
        <end position="29"/>
    </location>
</feature>
<dbReference type="EMBL" id="BGZK01000182">
    <property type="protein sequence ID" value="GBP26614.1"/>
    <property type="molecule type" value="Genomic_DNA"/>
</dbReference>
<dbReference type="AlphaFoldDB" id="A0A4C1UL57"/>
<evidence type="ECO:0000313" key="3">
    <source>
        <dbReference type="Proteomes" id="UP000299102"/>
    </source>
</evidence>